<dbReference type="AlphaFoldDB" id="A0A9J5XXP5"/>
<sequence length="1033" mass="120531">MALFQTNVRFLGHNIERGSISPINRTPFIKDLAKDTTIIYDRLKKNPKAWSNDHTEAIKRIKEKEKSVETDVSDIGYGGVLTQYCPILSGDLYNQKFLIKTDCQAAKFMFNKDCKHDVSKQMFARWQALLAPFDFEIQYKKGEDNNKMALLPWERKRRASNPRKRGHILAQQGNRTLTSFNVSHSTASSSGTSEIDTNHPMYKEFMDFMKSKKAVDNSPPSYSSVLIDDENIEVFDMNDKKEVILLLEESDLKWRNEPWQIMARYLDTVSYTATVYKYRMHYEMILSSTGCEFQHFYPANTKKVYNFSKLIIKRIIAPEEWDMSTLKEMDYIHPEQKVAVKYNYWDYIEGFNKVLLYENTNRKHSWFIKICSNIFDRHVPNWFCKWWTLCGPSIKILPESYKKLYLEWVDISPKLIKLQEENIFFKNVGHVLLYGVLNPMDYEMVEFIILEGFPCLQRMLIPSFGVIEESSPFTKIARKLQMKKGLISKSEAIAIYMEEVKKDLMKNLDIDIRDDISMISASHTNEDEDAYVGGDCLGGERQPDDEEDLETILKRYQQQLEESSSASTAGKGKEKVPNYRNCEIRCEMVSEPWTFSNYSSYSSTQFSFMNIIKRRSTVKNSRKEEYDIPQHLDLLNKWTIPKISPRIIYQMGTFEKLGLKQVVKTTEETITIDSDNQTFRLLSDNDLAPYKDIYRFMHIGLVQDENSLSSLMLNVKLHGYDYMPGTEVVCICYTIYYKLLHTLNPMCKIIDFKNETILIETNFDKSKVVTRRPIKWEEIDFPQEWVIENATQPQNNINTEVSKIEQLNDGTVKIRFHDPSNMLIDNRSMSSRISGSNFSYISPVDYIVQVPSRASTSQIRETYRCDNIKIDRDNIVKPIRRNSSDLDITESEMNFPDGITVIAQRHVNAIIKQNNYANIYMSILGEHIMSLYEKVDRLLTLLPTKLKGKEKVTHSSLQPPPDIKDFKIKDYSDLESFLEKKFKGGGVQPLDTDNFIEGEPSSKKDFYDSFNKISEKYARKPVQRMFYYPRPTP</sequence>
<protein>
    <submittedName>
        <fullName evidence="1">Uncharacterized protein</fullName>
    </submittedName>
</protein>
<dbReference type="SUPFAM" id="SSF56672">
    <property type="entry name" value="DNA/RNA polymerases"/>
    <property type="match status" value="1"/>
</dbReference>
<dbReference type="OrthoDB" id="1742525at2759"/>
<name>A0A9J5XXP5_SOLCO</name>
<dbReference type="Proteomes" id="UP000824120">
    <property type="component" value="Chromosome 8"/>
</dbReference>
<evidence type="ECO:0000313" key="2">
    <source>
        <dbReference type="Proteomes" id="UP000824120"/>
    </source>
</evidence>
<dbReference type="InterPro" id="IPR051596">
    <property type="entry name" value="Caulimoviridae_Movement"/>
</dbReference>
<dbReference type="PANTHER" id="PTHR47599">
    <property type="entry name" value="CELL-TO-CELL MOVEMENT PROTEIN"/>
    <property type="match status" value="1"/>
</dbReference>
<dbReference type="InterPro" id="IPR043502">
    <property type="entry name" value="DNA/RNA_pol_sf"/>
</dbReference>
<dbReference type="EMBL" id="JACXVP010000008">
    <property type="protein sequence ID" value="KAG5592391.1"/>
    <property type="molecule type" value="Genomic_DNA"/>
</dbReference>
<dbReference type="PANTHER" id="PTHR47599:SF2">
    <property type="match status" value="1"/>
</dbReference>
<organism evidence="1 2">
    <name type="scientific">Solanum commersonii</name>
    <name type="common">Commerson's wild potato</name>
    <name type="synonym">Commerson's nightshade</name>
    <dbReference type="NCBI Taxonomy" id="4109"/>
    <lineage>
        <taxon>Eukaryota</taxon>
        <taxon>Viridiplantae</taxon>
        <taxon>Streptophyta</taxon>
        <taxon>Embryophyta</taxon>
        <taxon>Tracheophyta</taxon>
        <taxon>Spermatophyta</taxon>
        <taxon>Magnoliopsida</taxon>
        <taxon>eudicotyledons</taxon>
        <taxon>Gunneridae</taxon>
        <taxon>Pentapetalae</taxon>
        <taxon>asterids</taxon>
        <taxon>lamiids</taxon>
        <taxon>Solanales</taxon>
        <taxon>Solanaceae</taxon>
        <taxon>Solanoideae</taxon>
        <taxon>Solaneae</taxon>
        <taxon>Solanum</taxon>
    </lineage>
</organism>
<evidence type="ECO:0000313" key="1">
    <source>
        <dbReference type="EMBL" id="KAG5592391.1"/>
    </source>
</evidence>
<proteinExistence type="predicted"/>
<gene>
    <name evidence="1" type="ORF">H5410_042905</name>
</gene>
<reference evidence="1 2" key="1">
    <citation type="submission" date="2020-09" db="EMBL/GenBank/DDBJ databases">
        <title>De no assembly of potato wild relative species, Solanum commersonii.</title>
        <authorList>
            <person name="Cho K."/>
        </authorList>
    </citation>
    <scope>NUCLEOTIDE SEQUENCE [LARGE SCALE GENOMIC DNA]</scope>
    <source>
        <strain evidence="1">LZ3.2</strain>
        <tissue evidence="1">Leaf</tissue>
    </source>
</reference>
<keyword evidence="2" id="KW-1185">Reference proteome</keyword>
<comment type="caution">
    <text evidence="1">The sequence shown here is derived from an EMBL/GenBank/DDBJ whole genome shotgun (WGS) entry which is preliminary data.</text>
</comment>
<accession>A0A9J5XXP5</accession>